<protein>
    <recommendedName>
        <fullName evidence="3">Phage protein</fullName>
    </recommendedName>
</protein>
<evidence type="ECO:0008006" key="3">
    <source>
        <dbReference type="Google" id="ProtNLM"/>
    </source>
</evidence>
<dbReference type="EMBL" id="JXLP01000013">
    <property type="protein sequence ID" value="KIL77699.1"/>
    <property type="molecule type" value="Genomic_DNA"/>
</dbReference>
<evidence type="ECO:0000313" key="2">
    <source>
        <dbReference type="Proteomes" id="UP000031982"/>
    </source>
</evidence>
<sequence length="42" mass="5025">MIVYHAHDKFFLPNMQEVALATLVEWQEQGTRIEIHEEELID</sequence>
<name>A0ABR5ASQ7_BACBA</name>
<dbReference type="RefSeq" id="WP_255211768.1">
    <property type="nucleotide sequence ID" value="NZ_JARTHD010000051.1"/>
</dbReference>
<proteinExistence type="predicted"/>
<evidence type="ECO:0000313" key="1">
    <source>
        <dbReference type="EMBL" id="KIL77699.1"/>
    </source>
</evidence>
<gene>
    <name evidence="1" type="ORF">SD77_1372</name>
</gene>
<accession>A0ABR5ASQ7</accession>
<keyword evidence="2" id="KW-1185">Reference proteome</keyword>
<organism evidence="1 2">
    <name type="scientific">Bacillus badius</name>
    <dbReference type="NCBI Taxonomy" id="1455"/>
    <lineage>
        <taxon>Bacteria</taxon>
        <taxon>Bacillati</taxon>
        <taxon>Bacillota</taxon>
        <taxon>Bacilli</taxon>
        <taxon>Bacillales</taxon>
        <taxon>Bacillaceae</taxon>
        <taxon>Pseudobacillus</taxon>
    </lineage>
</organism>
<dbReference type="Proteomes" id="UP000031982">
    <property type="component" value="Unassembled WGS sequence"/>
</dbReference>
<comment type="caution">
    <text evidence="1">The sequence shown here is derived from an EMBL/GenBank/DDBJ whole genome shotgun (WGS) entry which is preliminary data.</text>
</comment>
<reference evidence="1 2" key="1">
    <citation type="submission" date="2015-01" db="EMBL/GenBank/DDBJ databases">
        <title>Genome Assembly of Bacillus badius MTCC 1458.</title>
        <authorList>
            <person name="Verma A."/>
            <person name="Khatri I."/>
            <person name="Mual P."/>
            <person name="Subramanian S."/>
            <person name="Krishnamurthi S."/>
        </authorList>
    </citation>
    <scope>NUCLEOTIDE SEQUENCE [LARGE SCALE GENOMIC DNA]</scope>
    <source>
        <strain evidence="1 2">MTCC 1458</strain>
    </source>
</reference>